<protein>
    <submittedName>
        <fullName evidence="1">Winged helix DNA-binding domain-containing protein</fullName>
    </submittedName>
</protein>
<evidence type="ECO:0000313" key="1">
    <source>
        <dbReference type="EMBL" id="MFC3452198.1"/>
    </source>
</evidence>
<dbReference type="PANTHER" id="PTHR38479:SF2">
    <property type="entry name" value="WINGED HELIX DNA-BINDING DOMAIN-CONTAINING PROTEIN"/>
    <property type="match status" value="1"/>
</dbReference>
<comment type="caution">
    <text evidence="1">The sequence shown here is derived from an EMBL/GenBank/DDBJ whole genome shotgun (WGS) entry which is preliminary data.</text>
</comment>
<reference evidence="2" key="1">
    <citation type="journal article" date="2019" name="Int. J. Syst. Evol. Microbiol.">
        <title>The Global Catalogue of Microorganisms (GCM) 10K type strain sequencing project: providing services to taxonomists for standard genome sequencing and annotation.</title>
        <authorList>
            <consortium name="The Broad Institute Genomics Platform"/>
            <consortium name="The Broad Institute Genome Sequencing Center for Infectious Disease"/>
            <person name="Wu L."/>
            <person name="Ma J."/>
        </authorList>
    </citation>
    <scope>NUCLEOTIDE SEQUENCE [LARGE SCALE GENOMIC DNA]</scope>
    <source>
        <strain evidence="2">CGMCC 4.7676</strain>
    </source>
</reference>
<keyword evidence="1" id="KW-0238">DNA-binding</keyword>
<keyword evidence="2" id="KW-1185">Reference proteome</keyword>
<dbReference type="EMBL" id="JBHRWK010000033">
    <property type="protein sequence ID" value="MFC3452198.1"/>
    <property type="molecule type" value="Genomic_DNA"/>
</dbReference>
<dbReference type="GO" id="GO:0003677">
    <property type="term" value="F:DNA binding"/>
    <property type="evidence" value="ECO:0007669"/>
    <property type="project" value="UniProtKB-KW"/>
</dbReference>
<dbReference type="Pfam" id="PF06224">
    <property type="entry name" value="AlkZ-like"/>
    <property type="match status" value="1"/>
</dbReference>
<evidence type="ECO:0000313" key="2">
    <source>
        <dbReference type="Proteomes" id="UP001595645"/>
    </source>
</evidence>
<proteinExistence type="predicted"/>
<dbReference type="RefSeq" id="WP_378240989.1">
    <property type="nucleotide sequence ID" value="NZ_JBHRWK010000033.1"/>
</dbReference>
<sequence length="388" mass="42073">MTTAILSPRALNRATLARQLLLERSDLSAVSAIERLAGLQAQAPDASYVGLWSRLRDFQTDGLAKPLAAREVVRSTLMRGTVHLVTAEDGLALWPTIKPVVERGFRGHYSREIAGLDLGEVADAGRALLAEGPRTRVELRAALAARWPGIDPATLGYALGGLLPLAHVTPRGLWGQTGPAAYSLLEDWVGARITDGIPLDDLVVRYLAAFGPATVRDAQVWSGLTRLKEVFERLRPRLRTFTDGVGKELFDLPDAPRPDAETPAPPRFLPEYDNVLLSHADRVRVIPDGRRVPLPPGNGGRRGTLLVDGEFLAVWAIKGATLTIESREPLRDQDSIAEEGGTVAGIRGAGAEPRRTFRYRRITVRPFAVTKGGVRAKQGREEPEGSGP</sequence>
<dbReference type="Proteomes" id="UP001595645">
    <property type="component" value="Unassembled WGS sequence"/>
</dbReference>
<organism evidence="1 2">
    <name type="scientific">Amycolatopsis speibonae</name>
    <dbReference type="NCBI Taxonomy" id="1450224"/>
    <lineage>
        <taxon>Bacteria</taxon>
        <taxon>Bacillati</taxon>
        <taxon>Actinomycetota</taxon>
        <taxon>Actinomycetes</taxon>
        <taxon>Pseudonocardiales</taxon>
        <taxon>Pseudonocardiaceae</taxon>
        <taxon>Amycolatopsis</taxon>
    </lineage>
</organism>
<gene>
    <name evidence="1" type="ORF">ACFOSH_22415</name>
</gene>
<accession>A0ABV7NZC4</accession>
<name>A0ABV7NZC4_9PSEU</name>
<dbReference type="InterPro" id="IPR009351">
    <property type="entry name" value="AlkZ-like"/>
</dbReference>
<dbReference type="PANTHER" id="PTHR38479">
    <property type="entry name" value="LMO0824 PROTEIN"/>
    <property type="match status" value="1"/>
</dbReference>